<dbReference type="InterPro" id="IPR051556">
    <property type="entry name" value="N-term/lysine_N-AcTrnsfr"/>
</dbReference>
<dbReference type="OrthoDB" id="4228396at2"/>
<evidence type="ECO:0000259" key="1">
    <source>
        <dbReference type="PROSITE" id="PS51186"/>
    </source>
</evidence>
<dbReference type="InterPro" id="IPR016181">
    <property type="entry name" value="Acyl_CoA_acyltransferase"/>
</dbReference>
<evidence type="ECO:0000313" key="2">
    <source>
        <dbReference type="EMBL" id="OYQ33167.1"/>
    </source>
</evidence>
<dbReference type="SUPFAM" id="SSF55729">
    <property type="entry name" value="Acyl-CoA N-acyltransferases (Nat)"/>
    <property type="match status" value="2"/>
</dbReference>
<reference evidence="2 3" key="1">
    <citation type="submission" date="2017-07" db="EMBL/GenBank/DDBJ databases">
        <title>Flavobacterium cyanobacteriorum sp. nov., isolated from cyanobacterial aggregates in a eutrophic lake.</title>
        <authorList>
            <person name="Cai H."/>
        </authorList>
    </citation>
    <scope>NUCLEOTIDE SEQUENCE [LARGE SCALE GENOMIC DNA]</scope>
    <source>
        <strain evidence="2 3">TH021</strain>
    </source>
</reference>
<dbReference type="InterPro" id="IPR000182">
    <property type="entry name" value="GNAT_dom"/>
</dbReference>
<sequence length="276" mass="30973">MEIGTLAGVPLAAIAEVFNEAFSDYKIKFNVNEHFLLTKFAAENIKPEASAGAFVGGRLVGFLLHGLDQTGGIKYVFNAGTGVVPPYRGQQIAQKMYTYILPLLKEQGYRHHQLEVLNDNLPAIHIYKNMGFTAVREIASFKGIPQVAGIHNVAVKEVGGTDWDFVATCATVQPTWQNNWQCIERAKGRHRFFEAYAGDERTGFAIYDTFNGRTKQFGVKPEWRRKGVGSAIFGHLATLGEINFVNYDLSDKGGVNFFRKIGLEEYFGQYEMKMYY</sequence>
<dbReference type="RefSeq" id="WP_094416473.1">
    <property type="nucleotide sequence ID" value="NZ_NOXV01000301.1"/>
</dbReference>
<dbReference type="PROSITE" id="PS51186">
    <property type="entry name" value="GNAT"/>
    <property type="match status" value="2"/>
</dbReference>
<gene>
    <name evidence="2" type="ORF">CHU92_13595</name>
</gene>
<dbReference type="Pfam" id="PF00583">
    <property type="entry name" value="Acetyltransf_1"/>
    <property type="match status" value="1"/>
</dbReference>
<organism evidence="2 3">
    <name type="scientific">Flavobacterium cyanobacteriorum</name>
    <dbReference type="NCBI Taxonomy" id="2022802"/>
    <lineage>
        <taxon>Bacteria</taxon>
        <taxon>Pseudomonadati</taxon>
        <taxon>Bacteroidota</taxon>
        <taxon>Flavobacteriia</taxon>
        <taxon>Flavobacteriales</taxon>
        <taxon>Flavobacteriaceae</taxon>
        <taxon>Flavobacterium</taxon>
    </lineage>
</organism>
<evidence type="ECO:0000313" key="3">
    <source>
        <dbReference type="Proteomes" id="UP000216605"/>
    </source>
</evidence>
<dbReference type="EMBL" id="NOXV01000301">
    <property type="protein sequence ID" value="OYQ33167.1"/>
    <property type="molecule type" value="Genomic_DNA"/>
</dbReference>
<dbReference type="Gene3D" id="3.40.630.30">
    <property type="match status" value="2"/>
</dbReference>
<dbReference type="PANTHER" id="PTHR42919:SF33">
    <property type="entry name" value="GCN5-RELATED N-ACETYLTRANSFERASE"/>
    <property type="match status" value="1"/>
</dbReference>
<dbReference type="GO" id="GO:0016747">
    <property type="term" value="F:acyltransferase activity, transferring groups other than amino-acyl groups"/>
    <property type="evidence" value="ECO:0007669"/>
    <property type="project" value="InterPro"/>
</dbReference>
<dbReference type="AlphaFoldDB" id="A0A255YVA2"/>
<proteinExistence type="predicted"/>
<dbReference type="GO" id="GO:0031415">
    <property type="term" value="C:NatA complex"/>
    <property type="evidence" value="ECO:0007669"/>
    <property type="project" value="TreeGrafter"/>
</dbReference>
<accession>A0A255YVA2</accession>
<name>A0A255YVA2_9FLAO</name>
<dbReference type="PANTHER" id="PTHR42919">
    <property type="entry name" value="N-ALPHA-ACETYLTRANSFERASE"/>
    <property type="match status" value="1"/>
</dbReference>
<protein>
    <recommendedName>
        <fullName evidence="1">N-acetyltransferase domain-containing protein</fullName>
    </recommendedName>
</protein>
<feature type="domain" description="N-acetyltransferase" evidence="1">
    <location>
        <begin position="153"/>
        <end position="276"/>
    </location>
</feature>
<dbReference type="Pfam" id="PF13508">
    <property type="entry name" value="Acetyltransf_7"/>
    <property type="match status" value="1"/>
</dbReference>
<dbReference type="GO" id="GO:0007064">
    <property type="term" value="P:mitotic sister chromatid cohesion"/>
    <property type="evidence" value="ECO:0007669"/>
    <property type="project" value="TreeGrafter"/>
</dbReference>
<dbReference type="CDD" id="cd04301">
    <property type="entry name" value="NAT_SF"/>
    <property type="match status" value="2"/>
</dbReference>
<comment type="caution">
    <text evidence="2">The sequence shown here is derived from an EMBL/GenBank/DDBJ whole genome shotgun (WGS) entry which is preliminary data.</text>
</comment>
<feature type="domain" description="N-acetyltransferase" evidence="1">
    <location>
        <begin position="1"/>
        <end position="159"/>
    </location>
</feature>
<dbReference type="Proteomes" id="UP000216605">
    <property type="component" value="Unassembled WGS sequence"/>
</dbReference>
<keyword evidence="3" id="KW-1185">Reference proteome</keyword>